<evidence type="ECO:0000313" key="2">
    <source>
        <dbReference type="Proteomes" id="UP000016498"/>
    </source>
</evidence>
<gene>
    <name evidence="1" type="ORF">HMPREF1549_02380</name>
</gene>
<reference evidence="1 2" key="1">
    <citation type="submission" date="2013-06" db="EMBL/GenBank/DDBJ databases">
        <authorList>
            <person name="Weinstock G."/>
            <person name="Sodergren E."/>
            <person name="Lobos E.A."/>
            <person name="Fulton L."/>
            <person name="Fulton R."/>
            <person name="Courtney L."/>
            <person name="Fronick C."/>
            <person name="O'Laughlin M."/>
            <person name="Godfrey J."/>
            <person name="Wilson R.M."/>
            <person name="Miner T."/>
            <person name="Farmer C."/>
            <person name="Delehaunty K."/>
            <person name="Cordes M."/>
            <person name="Minx P."/>
            <person name="Tomlinson C."/>
            <person name="Chen J."/>
            <person name="Wollam A."/>
            <person name="Pepin K.H."/>
            <person name="Bhonagiri V."/>
            <person name="Zhang X."/>
            <person name="Warren W."/>
            <person name="Mitreva M."/>
            <person name="Mardis E.R."/>
            <person name="Wilson R.K."/>
        </authorList>
    </citation>
    <scope>NUCLEOTIDE SEQUENCE [LARGE SCALE GENOMIC DNA]</scope>
    <source>
        <strain evidence="1 2">F0510</strain>
    </source>
</reference>
<sequence>MSCHGSSPWKEAWARTGWSCAQALRRPAPVKIPGRALRNEVAHRFPFGSGSSFTETSEHIPLAVAQTRWWPVCSTPQYLAVATVQW</sequence>
<proteinExistence type="predicted"/>
<dbReference type="PATRIC" id="fig|1227262.3.peg.1943"/>
<accession>U1RG70</accession>
<dbReference type="AlphaFoldDB" id="U1RG70"/>
<dbReference type="HOGENOM" id="CLU_2766566_0_0_11"/>
<organism evidence="1 2">
    <name type="scientific">Actinomyces johnsonii F0510</name>
    <dbReference type="NCBI Taxonomy" id="1227262"/>
    <lineage>
        <taxon>Bacteria</taxon>
        <taxon>Bacillati</taxon>
        <taxon>Actinomycetota</taxon>
        <taxon>Actinomycetes</taxon>
        <taxon>Actinomycetales</taxon>
        <taxon>Actinomycetaceae</taxon>
        <taxon>Actinomyces</taxon>
    </lineage>
</organism>
<evidence type="ECO:0000313" key="1">
    <source>
        <dbReference type="EMBL" id="ERH17482.1"/>
    </source>
</evidence>
<name>U1RG70_9ACTO</name>
<dbReference type="EMBL" id="AWSD01000269">
    <property type="protein sequence ID" value="ERH17482.1"/>
    <property type="molecule type" value="Genomic_DNA"/>
</dbReference>
<dbReference type="Proteomes" id="UP000016498">
    <property type="component" value="Unassembled WGS sequence"/>
</dbReference>
<protein>
    <submittedName>
        <fullName evidence="1">Uncharacterized protein</fullName>
    </submittedName>
</protein>
<comment type="caution">
    <text evidence="1">The sequence shown here is derived from an EMBL/GenBank/DDBJ whole genome shotgun (WGS) entry which is preliminary data.</text>
</comment>